<feature type="domain" description="SET" evidence="1">
    <location>
        <begin position="55"/>
        <end position="195"/>
    </location>
</feature>
<dbReference type="PROSITE" id="PS50280">
    <property type="entry name" value="SET"/>
    <property type="match status" value="1"/>
</dbReference>
<protein>
    <recommendedName>
        <fullName evidence="1">SET domain-containing protein</fullName>
    </recommendedName>
</protein>
<dbReference type="Pfam" id="PF00856">
    <property type="entry name" value="SET"/>
    <property type="match status" value="1"/>
</dbReference>
<dbReference type="SUPFAM" id="SSF82199">
    <property type="entry name" value="SET domain"/>
    <property type="match status" value="1"/>
</dbReference>
<dbReference type="InterPro" id="IPR046341">
    <property type="entry name" value="SET_dom_sf"/>
</dbReference>
<proteinExistence type="predicted"/>
<organism evidence="2 3">
    <name type="scientific">Apiospora hydei</name>
    <dbReference type="NCBI Taxonomy" id="1337664"/>
    <lineage>
        <taxon>Eukaryota</taxon>
        <taxon>Fungi</taxon>
        <taxon>Dikarya</taxon>
        <taxon>Ascomycota</taxon>
        <taxon>Pezizomycotina</taxon>
        <taxon>Sordariomycetes</taxon>
        <taxon>Xylariomycetidae</taxon>
        <taxon>Amphisphaeriales</taxon>
        <taxon>Apiosporaceae</taxon>
        <taxon>Apiospora</taxon>
    </lineage>
</organism>
<evidence type="ECO:0000313" key="2">
    <source>
        <dbReference type="EMBL" id="KAK8065981.1"/>
    </source>
</evidence>
<accession>A0ABR1V474</accession>
<dbReference type="GeneID" id="92050102"/>
<dbReference type="InterPro" id="IPR001214">
    <property type="entry name" value="SET_dom"/>
</dbReference>
<dbReference type="RefSeq" id="XP_066662734.1">
    <property type="nucleotide sequence ID" value="XM_066817042.1"/>
</dbReference>
<comment type="caution">
    <text evidence="2">The sequence shown here is derived from an EMBL/GenBank/DDBJ whole genome shotgun (WGS) entry which is preliminary data.</text>
</comment>
<reference evidence="2 3" key="1">
    <citation type="submission" date="2023-01" db="EMBL/GenBank/DDBJ databases">
        <title>Analysis of 21 Apiospora genomes using comparative genomics revels a genus with tremendous synthesis potential of carbohydrate active enzymes and secondary metabolites.</title>
        <authorList>
            <person name="Sorensen T."/>
        </authorList>
    </citation>
    <scope>NUCLEOTIDE SEQUENCE [LARGE SCALE GENOMIC DNA]</scope>
    <source>
        <strain evidence="2 3">CBS 114990</strain>
    </source>
</reference>
<dbReference type="Proteomes" id="UP001433268">
    <property type="component" value="Unassembled WGS sequence"/>
</dbReference>
<evidence type="ECO:0000313" key="3">
    <source>
        <dbReference type="Proteomes" id="UP001433268"/>
    </source>
</evidence>
<evidence type="ECO:0000259" key="1">
    <source>
        <dbReference type="PROSITE" id="PS50280"/>
    </source>
</evidence>
<name>A0ABR1V474_9PEZI</name>
<sequence>MAKDSKATPKNWPPTLSYLMKPSYAAHVTKEQLNALRTRGPDLASEIPLSLPKGPSALVKITAITQPSHPAHGQAGLCATRNLAPGSLIIPYFGVVHSDLALPQHNREHEKSDYDLRIDRDAQLAVDAAKAGNEARFVNDYRGIRDRPNAEFRECWDLRLKEKSMAVFVLPAGKNAARKGEGGIAKGEEICVSYGKGFWGNRKDGDGVAAGDVAQ</sequence>
<dbReference type="EMBL" id="JAQQWN010000009">
    <property type="protein sequence ID" value="KAK8065981.1"/>
    <property type="molecule type" value="Genomic_DNA"/>
</dbReference>
<gene>
    <name evidence="2" type="ORF">PG997_012728</name>
</gene>
<keyword evidence="3" id="KW-1185">Reference proteome</keyword>
<dbReference type="Gene3D" id="2.170.270.10">
    <property type="entry name" value="SET domain"/>
    <property type="match status" value="1"/>
</dbReference>